<name>A0AAE8SF05_9HYPO</name>
<dbReference type="PANTHER" id="PTHR45398:SF1">
    <property type="entry name" value="ENZYME, PUTATIVE (JCVI)-RELATED"/>
    <property type="match status" value="1"/>
</dbReference>
<proteinExistence type="inferred from homology"/>
<gene>
    <name evidence="2" type="ORF">FTOL_03123</name>
</gene>
<comment type="caution">
    <text evidence="2">The sequence shown here is derived from an EMBL/GenBank/DDBJ whole genome shotgun (WGS) entry which is preliminary data.</text>
</comment>
<protein>
    <submittedName>
        <fullName evidence="2">Uncharacterized protein</fullName>
    </submittedName>
</protein>
<organism evidence="2 3">
    <name type="scientific">Fusarium torulosum</name>
    <dbReference type="NCBI Taxonomy" id="33205"/>
    <lineage>
        <taxon>Eukaryota</taxon>
        <taxon>Fungi</taxon>
        <taxon>Dikarya</taxon>
        <taxon>Ascomycota</taxon>
        <taxon>Pezizomycotina</taxon>
        <taxon>Sordariomycetes</taxon>
        <taxon>Hypocreomycetidae</taxon>
        <taxon>Hypocreales</taxon>
        <taxon>Nectriaceae</taxon>
        <taxon>Fusarium</taxon>
    </lineage>
</organism>
<keyword evidence="3" id="KW-1185">Reference proteome</keyword>
<reference evidence="2" key="1">
    <citation type="submission" date="2018-03" db="EMBL/GenBank/DDBJ databases">
        <authorList>
            <person name="Guldener U."/>
        </authorList>
    </citation>
    <scope>NUCLEOTIDE SEQUENCE</scope>
</reference>
<sequence>MVSWTVSFPRQFNISSAKIHTSLAIVVGKYTSSNEIQLGIVKILEGDSSDQERTDATAKIDVLPVTIRINGSETVPETLRRVHDQLEEAKSSVGCSSLHNNTYKQMATTGRNLDAVLIEHSSAVGFANNTAAKRGTSDDNATLFSDLNMHVILEDSEMQVLLRCSSTTAPHGTLKTFLDVWQHVLQQVCEDNSHRFVSQLEFIPPSHMETLLHWNSEIPVSVEKAVHELIKARTMLQPDAPAICS</sequence>
<evidence type="ECO:0000313" key="2">
    <source>
        <dbReference type="EMBL" id="SPJ73393.1"/>
    </source>
</evidence>
<dbReference type="EMBL" id="ONZP01000093">
    <property type="protein sequence ID" value="SPJ73393.1"/>
    <property type="molecule type" value="Genomic_DNA"/>
</dbReference>
<dbReference type="PANTHER" id="PTHR45398">
    <property type="match status" value="1"/>
</dbReference>
<evidence type="ECO:0000256" key="1">
    <source>
        <dbReference type="ARBA" id="ARBA00029454"/>
    </source>
</evidence>
<dbReference type="SUPFAM" id="SSF52777">
    <property type="entry name" value="CoA-dependent acyltransferases"/>
    <property type="match status" value="1"/>
</dbReference>
<comment type="similarity">
    <text evidence="1">Belongs to the NRP synthetase family.</text>
</comment>
<evidence type="ECO:0000313" key="3">
    <source>
        <dbReference type="Proteomes" id="UP001187734"/>
    </source>
</evidence>
<dbReference type="AlphaFoldDB" id="A0AAE8SF05"/>
<dbReference type="Gene3D" id="3.30.559.30">
    <property type="entry name" value="Nonribosomal peptide synthetase, condensation domain"/>
    <property type="match status" value="1"/>
</dbReference>
<accession>A0AAE8SF05</accession>
<dbReference type="Proteomes" id="UP001187734">
    <property type="component" value="Unassembled WGS sequence"/>
</dbReference>